<accession>A0A240UEZ0</accession>
<dbReference type="AlphaFoldDB" id="A0A240UEZ0"/>
<sequence length="708" mass="77609">MLKHRVRYSFMALAWPLYLVLLGAGAMASPSLAPAPGASLEELEQWALTAAPTVRLAQAEQDLAMHRTGAAGASQGARLFGGTGLSTAREAVNDSLSRDYQRFNVQLGVRWPLLGSRDAQLRSVREAELAVEQGQVRLRQARQEAVQAVRRSYVRHLRSAQRVQIAQAFLDLKPQAQAQLLHRRESGVLLEAERLKLLGLFDTVQAARDSQRALQATSLNELERLTNQPQHAIQTQPMAWPEACRSPETLRAREDQYPPIALIHLELNAWGQIAETMQRTGLEASIAVAQGFSRDIGGPNGRNTAVGVDFSMPLQWRAQRDAALGQVQSQRTRLETLLDLRRNEFQAAAEQAQAQWRLRRGEMSGHQLSLQAAQEVLRVASLRLEAFDGSGYGRMLSAHHDLYQASMQVVDGAERVDLAELDLLALAAGDCDLASPALNDGAALALTAVTSPLALTPGHTAAPKGLGWYIWNGQSLLENPSSLDALPQGSHRVLVSFTAPQLRALAQPAEQKRWAQLLAQAGARGLRLELLLGEATWVLPSQRQALLDLLAPLRALPVDGLHLDLERSQLPPADQPLWGEAVVDTLRAVRSAVDWPIALTTHYRELRAPNFTRQIHAAGVTELVAMVYVSSPARASEIARPLLQGPPGLRLAVAQSIERNLPTDESSYLLGKAQALRRWRQLSQALETLPGFSGIVVQSWDEFKKARP</sequence>
<evidence type="ECO:0008006" key="3">
    <source>
        <dbReference type="Google" id="ProtNLM"/>
    </source>
</evidence>
<gene>
    <name evidence="1" type="ORF">CBP36_15640</name>
</gene>
<dbReference type="Proteomes" id="UP000194440">
    <property type="component" value="Chromosome"/>
</dbReference>
<name>A0A240UEZ0_9BURK</name>
<dbReference type="EMBL" id="CP021366">
    <property type="protein sequence ID" value="ART60061.1"/>
    <property type="molecule type" value="Genomic_DNA"/>
</dbReference>
<reference evidence="1" key="1">
    <citation type="submission" date="2017-05" db="EMBL/GenBank/DDBJ databases">
        <title>Polyphasic characterization of four soil-derived phenanthrene-degrading Acidovorax strains and proposal of Acidovorax phenanthrenivorans sp. nov.</title>
        <authorList>
            <person name="Singleton D."/>
            <person name="Lee J."/>
            <person name="Dickey A.N."/>
            <person name="Stroud A."/>
            <person name="Scholl E.H."/>
            <person name="Wright F.A."/>
            <person name="Aitken M.D."/>
        </authorList>
    </citation>
    <scope>NUCLEOTIDE SEQUENCE</scope>
    <source>
        <strain evidence="1">P4</strain>
    </source>
</reference>
<dbReference type="SUPFAM" id="SSF56954">
    <property type="entry name" value="Outer membrane efflux proteins (OEP)"/>
    <property type="match status" value="1"/>
</dbReference>
<dbReference type="Gene3D" id="1.20.1600.10">
    <property type="entry name" value="Outer membrane efflux proteins (OEP)"/>
    <property type="match status" value="1"/>
</dbReference>
<dbReference type="GO" id="GO:0015562">
    <property type="term" value="F:efflux transmembrane transporter activity"/>
    <property type="evidence" value="ECO:0007669"/>
    <property type="project" value="InterPro"/>
</dbReference>
<dbReference type="KEGG" id="acis:CBP35_03290"/>
<organism evidence="1 2">
    <name type="scientific">Acidovorax carolinensis</name>
    <dbReference type="NCBI Taxonomy" id="553814"/>
    <lineage>
        <taxon>Bacteria</taxon>
        <taxon>Pseudomonadati</taxon>
        <taxon>Pseudomonadota</taxon>
        <taxon>Betaproteobacteria</taxon>
        <taxon>Burkholderiales</taxon>
        <taxon>Comamonadaceae</taxon>
        <taxon>Acidovorax</taxon>
    </lineage>
</organism>
<dbReference type="KEGG" id="acip:CBP36_15640"/>
<proteinExistence type="predicted"/>
<protein>
    <recommendedName>
        <fullName evidence="3">Transporter</fullName>
    </recommendedName>
</protein>
<evidence type="ECO:0000313" key="1">
    <source>
        <dbReference type="EMBL" id="ART60061.1"/>
    </source>
</evidence>
<keyword evidence="2" id="KW-1185">Reference proteome</keyword>
<dbReference type="OrthoDB" id="7054537at2"/>
<evidence type="ECO:0000313" key="2">
    <source>
        <dbReference type="Proteomes" id="UP000194440"/>
    </source>
</evidence>